<dbReference type="InterPro" id="IPR009057">
    <property type="entry name" value="Homeodomain-like_sf"/>
</dbReference>
<evidence type="ECO:0000256" key="3">
    <source>
        <dbReference type="ARBA" id="ARBA00023163"/>
    </source>
</evidence>
<accession>A0A7W8QT40</accession>
<dbReference type="InterPro" id="IPR011075">
    <property type="entry name" value="TetR_C"/>
</dbReference>
<evidence type="ECO:0000256" key="4">
    <source>
        <dbReference type="PROSITE-ProRule" id="PRU00335"/>
    </source>
</evidence>
<dbReference type="AlphaFoldDB" id="A0A7W8QT40"/>
<dbReference type="Gene3D" id="1.10.10.60">
    <property type="entry name" value="Homeodomain-like"/>
    <property type="match status" value="1"/>
</dbReference>
<dbReference type="InterPro" id="IPR017658">
    <property type="entry name" value="HhH-GPD_base_excis"/>
</dbReference>
<dbReference type="InterPro" id="IPR001647">
    <property type="entry name" value="HTH_TetR"/>
</dbReference>
<dbReference type="Gene3D" id="1.10.357.10">
    <property type="entry name" value="Tetracycline Repressor, domain 2"/>
    <property type="match status" value="1"/>
</dbReference>
<dbReference type="SUPFAM" id="SSF48498">
    <property type="entry name" value="Tetracyclin repressor-like, C-terminal domain"/>
    <property type="match status" value="1"/>
</dbReference>
<dbReference type="PANTHER" id="PTHR30055:SF148">
    <property type="entry name" value="TETR-FAMILY TRANSCRIPTIONAL REGULATOR"/>
    <property type="match status" value="1"/>
</dbReference>
<dbReference type="GO" id="GO:0003700">
    <property type="term" value="F:DNA-binding transcription factor activity"/>
    <property type="evidence" value="ECO:0007669"/>
    <property type="project" value="TreeGrafter"/>
</dbReference>
<evidence type="ECO:0000259" key="6">
    <source>
        <dbReference type="PROSITE" id="PS50977"/>
    </source>
</evidence>
<keyword evidence="3" id="KW-0804">Transcription</keyword>
<gene>
    <name evidence="7" type="ORF">HDA36_006200</name>
</gene>
<dbReference type="EMBL" id="JACHDB010000002">
    <property type="protein sequence ID" value="MBB5436052.1"/>
    <property type="molecule type" value="Genomic_DNA"/>
</dbReference>
<sequence length="427" mass="45499">MGGGTARRGRAPDPAVDEAIRTAVLGLLAERGADMTFDEVAARAGVGRATVFRRFPTKRDLILSAMASQSTGLIRPPATGTLRGDLEALAAIAMEIFGDPARSGLVRGVVAEAARDPAFAELFRSLLERRTAIFAEVLGRHVATGELPPETDPLIVADLLSGMLALRLMSHRALPGPAERARIIDLLVAGLTGARAPETRLPETQAPGARAADTREPDAQAPEDAPGPDRWQDRGMERTLHLTGDPEADTLLAEEPLALMIGMLLDQQIAMEVAFAGPKKIADRLGTLDAADIAARDPEELAEAFAQTPAVHRFPASMAKRVQALCAALVADYGGRAEAVWTTGSPDGRELLRRLKALPGYGDQKARIFLALLGKQMGVRPDGWRKAAGPYGEEDARRSIADVVDEQTLTEVREFKKAAKAAAKKKG</sequence>
<dbReference type="NCBIfam" id="TIGR03252">
    <property type="entry name" value="HhH-GPD-type base excision DNA repair protein"/>
    <property type="match status" value="1"/>
</dbReference>
<dbReference type="PRINTS" id="PR00455">
    <property type="entry name" value="HTHTETR"/>
</dbReference>
<dbReference type="Proteomes" id="UP000572635">
    <property type="component" value="Unassembled WGS sequence"/>
</dbReference>
<evidence type="ECO:0000256" key="2">
    <source>
        <dbReference type="ARBA" id="ARBA00023125"/>
    </source>
</evidence>
<dbReference type="SUPFAM" id="SSF48150">
    <property type="entry name" value="DNA-glycosylase"/>
    <property type="match status" value="1"/>
</dbReference>
<dbReference type="RefSeq" id="WP_184399308.1">
    <property type="nucleotide sequence ID" value="NZ_BAAAJD010000005.1"/>
</dbReference>
<comment type="caution">
    <text evidence="7">The sequence shown here is derived from an EMBL/GenBank/DDBJ whole genome shotgun (WGS) entry which is preliminary data.</text>
</comment>
<evidence type="ECO:0000313" key="7">
    <source>
        <dbReference type="EMBL" id="MBB5436052.1"/>
    </source>
</evidence>
<dbReference type="GO" id="GO:0006284">
    <property type="term" value="P:base-excision repair"/>
    <property type="evidence" value="ECO:0007669"/>
    <property type="project" value="InterPro"/>
</dbReference>
<feature type="domain" description="HTH tetR-type" evidence="6">
    <location>
        <begin position="14"/>
        <end position="73"/>
    </location>
</feature>
<evidence type="ECO:0000256" key="1">
    <source>
        <dbReference type="ARBA" id="ARBA00023015"/>
    </source>
</evidence>
<dbReference type="InterPro" id="IPR050109">
    <property type="entry name" value="HTH-type_TetR-like_transc_reg"/>
</dbReference>
<protein>
    <submittedName>
        <fullName evidence="7">Putative HhH-GPD family protein</fullName>
    </submittedName>
</protein>
<keyword evidence="1" id="KW-0805">Transcription regulation</keyword>
<evidence type="ECO:0000256" key="5">
    <source>
        <dbReference type="SAM" id="MobiDB-lite"/>
    </source>
</evidence>
<reference evidence="7 8" key="1">
    <citation type="submission" date="2020-08" db="EMBL/GenBank/DDBJ databases">
        <title>Sequencing the genomes of 1000 actinobacteria strains.</title>
        <authorList>
            <person name="Klenk H.-P."/>
        </authorList>
    </citation>
    <scope>NUCLEOTIDE SEQUENCE [LARGE SCALE GENOMIC DNA]</scope>
    <source>
        <strain evidence="7 8">DSM 44551</strain>
    </source>
</reference>
<feature type="region of interest" description="Disordered" evidence="5">
    <location>
        <begin position="197"/>
        <end position="233"/>
    </location>
</feature>
<dbReference type="Pfam" id="PF00730">
    <property type="entry name" value="HhH-GPD"/>
    <property type="match status" value="1"/>
</dbReference>
<evidence type="ECO:0000313" key="8">
    <source>
        <dbReference type="Proteomes" id="UP000572635"/>
    </source>
</evidence>
<dbReference type="InterPro" id="IPR011257">
    <property type="entry name" value="DNA_glycosylase"/>
</dbReference>
<organism evidence="7 8">
    <name type="scientific">Nocardiopsis composta</name>
    <dbReference type="NCBI Taxonomy" id="157465"/>
    <lineage>
        <taxon>Bacteria</taxon>
        <taxon>Bacillati</taxon>
        <taxon>Actinomycetota</taxon>
        <taxon>Actinomycetes</taxon>
        <taxon>Streptosporangiales</taxon>
        <taxon>Nocardiopsidaceae</taxon>
        <taxon>Nocardiopsis</taxon>
    </lineage>
</organism>
<dbReference type="SUPFAM" id="SSF46689">
    <property type="entry name" value="Homeodomain-like"/>
    <property type="match status" value="1"/>
</dbReference>
<keyword evidence="8" id="KW-1185">Reference proteome</keyword>
<dbReference type="GO" id="GO:0000976">
    <property type="term" value="F:transcription cis-regulatory region binding"/>
    <property type="evidence" value="ECO:0007669"/>
    <property type="project" value="TreeGrafter"/>
</dbReference>
<dbReference type="Pfam" id="PF16859">
    <property type="entry name" value="TetR_C_11"/>
    <property type="match status" value="1"/>
</dbReference>
<dbReference type="PROSITE" id="PS50977">
    <property type="entry name" value="HTH_TETR_2"/>
    <property type="match status" value="1"/>
</dbReference>
<dbReference type="InterPro" id="IPR036271">
    <property type="entry name" value="Tet_transcr_reg_TetR-rel_C_sf"/>
</dbReference>
<dbReference type="Gene3D" id="1.10.340.30">
    <property type="entry name" value="Hypothetical protein, domain 2"/>
    <property type="match status" value="1"/>
</dbReference>
<dbReference type="Pfam" id="PF00440">
    <property type="entry name" value="TetR_N"/>
    <property type="match status" value="1"/>
</dbReference>
<dbReference type="PANTHER" id="PTHR30055">
    <property type="entry name" value="HTH-TYPE TRANSCRIPTIONAL REGULATOR RUTR"/>
    <property type="match status" value="1"/>
</dbReference>
<feature type="DNA-binding region" description="H-T-H motif" evidence="4">
    <location>
        <begin position="36"/>
        <end position="55"/>
    </location>
</feature>
<dbReference type="InterPro" id="IPR003265">
    <property type="entry name" value="HhH-GPD_domain"/>
</dbReference>
<keyword evidence="2 4" id="KW-0238">DNA-binding</keyword>
<proteinExistence type="predicted"/>
<dbReference type="GO" id="GO:0003824">
    <property type="term" value="F:catalytic activity"/>
    <property type="evidence" value="ECO:0007669"/>
    <property type="project" value="InterPro"/>
</dbReference>
<name>A0A7W8QT40_9ACTN</name>